<dbReference type="SUPFAM" id="SSF52091">
    <property type="entry name" value="SpoIIaa-like"/>
    <property type="match status" value="1"/>
</dbReference>
<keyword evidence="2 4" id="KW-0808">Transferase</keyword>
<keyword evidence="1" id="KW-0328">Glycosyltransferase</keyword>
<evidence type="ECO:0000256" key="1">
    <source>
        <dbReference type="ARBA" id="ARBA00022676"/>
    </source>
</evidence>
<dbReference type="Gene3D" id="3.30.750.24">
    <property type="entry name" value="STAS domain"/>
    <property type="match status" value="1"/>
</dbReference>
<dbReference type="PANTHER" id="PTHR34136">
    <property type="match status" value="1"/>
</dbReference>
<sequence>MKWTVANMTNSKLDTVALFGMPITNVTMSEAVERIDTLVHSGRAHQIATANLDFARNALKDPFLQRVICECTMVVPDGAPMIWASKLFGMPLRERVTGVDLIPELCKLSAEHGYGIYLLGSSEASALRAMEVLKERYPGVRFVGRYSPPIQPIDKMDHDDLIRRIDEAAPDILLVAFGNPKQEIWAHRNRSRIKAPVTIGIGGALDMIGGSLKRAPKWVQKLQLEWFYRMAQEPTRLLPRYVHDAIALFRYLPLGFAALRLQPGTANEGRLSVTVDGGLRIVETPQTLSGDVCASMKRQAELAAKAEQSLIIDMTLTTRVEADGIGCLLEARRQVQAVGQKIWLASMSNPVRRVLQFSAVADLFRMAATVADAVRFASNNTVDKPSQSSRMMAAYTPAPINQHTGTSPIGAAKVSGRYIL</sequence>
<dbReference type="OrthoDB" id="9771846at2"/>
<keyword evidence="5" id="KW-1185">Reference proteome</keyword>
<accession>A0A239ET41</accession>
<feature type="domain" description="STAS" evidence="3">
    <location>
        <begin position="269"/>
        <end position="377"/>
    </location>
</feature>
<organism evidence="4 5">
    <name type="scientific">Granulicella rosea</name>
    <dbReference type="NCBI Taxonomy" id="474952"/>
    <lineage>
        <taxon>Bacteria</taxon>
        <taxon>Pseudomonadati</taxon>
        <taxon>Acidobacteriota</taxon>
        <taxon>Terriglobia</taxon>
        <taxon>Terriglobales</taxon>
        <taxon>Acidobacteriaceae</taxon>
        <taxon>Granulicella</taxon>
    </lineage>
</organism>
<dbReference type="InterPro" id="IPR004629">
    <property type="entry name" value="WecG_TagA_CpsF"/>
</dbReference>
<evidence type="ECO:0000259" key="3">
    <source>
        <dbReference type="PROSITE" id="PS50801"/>
    </source>
</evidence>
<dbReference type="CDD" id="cd07043">
    <property type="entry name" value="STAS_anti-anti-sigma_factors"/>
    <property type="match status" value="1"/>
</dbReference>
<dbReference type="Pfam" id="PF03808">
    <property type="entry name" value="Glyco_tran_WecG"/>
    <property type="match status" value="1"/>
</dbReference>
<protein>
    <submittedName>
        <fullName evidence="4">N-acetylglucosaminyldiphosphoundecaprenol N-acetyl-beta-D-mannosaminyltransferase</fullName>
    </submittedName>
</protein>
<dbReference type="RefSeq" id="WP_142988233.1">
    <property type="nucleotide sequence ID" value="NZ_FZOU01000001.1"/>
</dbReference>
<reference evidence="4 5" key="1">
    <citation type="submission" date="2017-06" db="EMBL/GenBank/DDBJ databases">
        <authorList>
            <person name="Kim H.J."/>
            <person name="Triplett B.A."/>
        </authorList>
    </citation>
    <scope>NUCLEOTIDE SEQUENCE [LARGE SCALE GENOMIC DNA]</scope>
    <source>
        <strain evidence="4 5">DSM 18704</strain>
    </source>
</reference>
<gene>
    <name evidence="4" type="ORF">SAMN05421770_1011145</name>
</gene>
<dbReference type="PANTHER" id="PTHR34136:SF1">
    <property type="entry name" value="UDP-N-ACETYL-D-MANNOSAMINURONIC ACID TRANSFERASE"/>
    <property type="match status" value="1"/>
</dbReference>
<dbReference type="AlphaFoldDB" id="A0A239ET41"/>
<dbReference type="CDD" id="cd06533">
    <property type="entry name" value="Glyco_transf_WecG_TagA"/>
    <property type="match status" value="1"/>
</dbReference>
<dbReference type="EMBL" id="FZOU01000001">
    <property type="protein sequence ID" value="SNS47797.1"/>
    <property type="molecule type" value="Genomic_DNA"/>
</dbReference>
<proteinExistence type="predicted"/>
<name>A0A239ET41_9BACT</name>
<evidence type="ECO:0000256" key="2">
    <source>
        <dbReference type="ARBA" id="ARBA00022679"/>
    </source>
</evidence>
<dbReference type="PROSITE" id="PS50801">
    <property type="entry name" value="STAS"/>
    <property type="match status" value="1"/>
</dbReference>
<dbReference type="InterPro" id="IPR036513">
    <property type="entry name" value="STAS_dom_sf"/>
</dbReference>
<dbReference type="InterPro" id="IPR002645">
    <property type="entry name" value="STAS_dom"/>
</dbReference>
<evidence type="ECO:0000313" key="5">
    <source>
        <dbReference type="Proteomes" id="UP000198356"/>
    </source>
</evidence>
<dbReference type="NCBIfam" id="TIGR00696">
    <property type="entry name" value="wecG_tagA_cpsF"/>
    <property type="match status" value="1"/>
</dbReference>
<dbReference type="Pfam" id="PF01740">
    <property type="entry name" value="STAS"/>
    <property type="match status" value="1"/>
</dbReference>
<dbReference type="GO" id="GO:0016758">
    <property type="term" value="F:hexosyltransferase activity"/>
    <property type="evidence" value="ECO:0007669"/>
    <property type="project" value="TreeGrafter"/>
</dbReference>
<dbReference type="Proteomes" id="UP000198356">
    <property type="component" value="Unassembled WGS sequence"/>
</dbReference>
<evidence type="ECO:0000313" key="4">
    <source>
        <dbReference type="EMBL" id="SNS47797.1"/>
    </source>
</evidence>